<reference evidence="2 3" key="1">
    <citation type="journal article" date="2014" name="Agronomy (Basel)">
        <title>A Draft Genome Sequence for Ensete ventricosum, the Drought-Tolerant Tree Against Hunger.</title>
        <authorList>
            <person name="Harrison J."/>
            <person name="Moore K.A."/>
            <person name="Paszkiewicz K."/>
            <person name="Jones T."/>
            <person name="Grant M."/>
            <person name="Ambacheew D."/>
            <person name="Muzemil S."/>
            <person name="Studholme D.J."/>
        </authorList>
    </citation>
    <scope>NUCLEOTIDE SEQUENCE [LARGE SCALE GENOMIC DNA]</scope>
</reference>
<gene>
    <name evidence="2" type="ORF">B296_00056414</name>
</gene>
<feature type="region of interest" description="Disordered" evidence="1">
    <location>
        <begin position="1"/>
        <end position="42"/>
    </location>
</feature>
<comment type="caution">
    <text evidence="2">The sequence shown here is derived from an EMBL/GenBank/DDBJ whole genome shotgun (WGS) entry which is preliminary data.</text>
</comment>
<evidence type="ECO:0000313" key="3">
    <source>
        <dbReference type="Proteomes" id="UP000287651"/>
    </source>
</evidence>
<feature type="non-terminal residue" evidence="2">
    <location>
        <position position="1"/>
    </location>
</feature>
<evidence type="ECO:0000313" key="2">
    <source>
        <dbReference type="EMBL" id="RRT43449.1"/>
    </source>
</evidence>
<protein>
    <submittedName>
        <fullName evidence="2">Uncharacterized protein</fullName>
    </submittedName>
</protein>
<dbReference type="Proteomes" id="UP000287651">
    <property type="component" value="Unassembled WGS sequence"/>
</dbReference>
<name>A0A426XVD6_ENSVE</name>
<dbReference type="EMBL" id="AMZH03017142">
    <property type="protein sequence ID" value="RRT43449.1"/>
    <property type="molecule type" value="Genomic_DNA"/>
</dbReference>
<proteinExistence type="predicted"/>
<accession>A0A426XVD6</accession>
<sequence length="95" mass="9871">LPPLQQGPPAWEGGGRFRGLSKSIPGESASRRSAEMASPASTSPCFSLAAASVSLLLSCLQEKCHFDEAAGNRGGGIVTLRRGKVCEKSSPCVLR</sequence>
<evidence type="ECO:0000256" key="1">
    <source>
        <dbReference type="SAM" id="MobiDB-lite"/>
    </source>
</evidence>
<dbReference type="AlphaFoldDB" id="A0A426XVD6"/>
<organism evidence="2 3">
    <name type="scientific">Ensete ventricosum</name>
    <name type="common">Abyssinian banana</name>
    <name type="synonym">Musa ensete</name>
    <dbReference type="NCBI Taxonomy" id="4639"/>
    <lineage>
        <taxon>Eukaryota</taxon>
        <taxon>Viridiplantae</taxon>
        <taxon>Streptophyta</taxon>
        <taxon>Embryophyta</taxon>
        <taxon>Tracheophyta</taxon>
        <taxon>Spermatophyta</taxon>
        <taxon>Magnoliopsida</taxon>
        <taxon>Liliopsida</taxon>
        <taxon>Zingiberales</taxon>
        <taxon>Musaceae</taxon>
        <taxon>Ensete</taxon>
    </lineage>
</organism>